<dbReference type="AlphaFoldDB" id="A0A1M4MZB2"/>
<dbReference type="Proteomes" id="UP000184085">
    <property type="component" value="Unassembled WGS sequence"/>
</dbReference>
<evidence type="ECO:0000259" key="6">
    <source>
        <dbReference type="PROSITE" id="PS51123"/>
    </source>
</evidence>
<dbReference type="PROSITE" id="PS51123">
    <property type="entry name" value="OMPA_2"/>
    <property type="match status" value="1"/>
</dbReference>
<dbReference type="PRINTS" id="PR01021">
    <property type="entry name" value="OMPADOMAIN"/>
</dbReference>
<dbReference type="GO" id="GO:0009279">
    <property type="term" value="C:cell outer membrane"/>
    <property type="evidence" value="ECO:0007669"/>
    <property type="project" value="UniProtKB-SubCell"/>
</dbReference>
<feature type="chain" id="PRO_5012747762" evidence="5">
    <location>
        <begin position="22"/>
        <end position="222"/>
    </location>
</feature>
<gene>
    <name evidence="7" type="primary">motB3</name>
    <name evidence="7" type="ORF">KARMA_1281</name>
</gene>
<keyword evidence="3" id="KW-0998">Cell outer membrane</keyword>
<evidence type="ECO:0000256" key="3">
    <source>
        <dbReference type="ARBA" id="ARBA00023237"/>
    </source>
</evidence>
<accession>A0A1M4MZB2</accession>
<evidence type="ECO:0000256" key="2">
    <source>
        <dbReference type="ARBA" id="ARBA00023136"/>
    </source>
</evidence>
<dbReference type="InterPro" id="IPR006665">
    <property type="entry name" value="OmpA-like"/>
</dbReference>
<keyword evidence="5" id="KW-0732">Signal</keyword>
<protein>
    <submittedName>
        <fullName evidence="7">Peptidoglycan-associated lipoprotein OmpA/MotB</fullName>
    </submittedName>
</protein>
<dbReference type="PANTHER" id="PTHR30329:SF21">
    <property type="entry name" value="LIPOPROTEIN YIAD-RELATED"/>
    <property type="match status" value="1"/>
</dbReference>
<dbReference type="CDD" id="cd07185">
    <property type="entry name" value="OmpA_C-like"/>
    <property type="match status" value="1"/>
</dbReference>
<dbReference type="InterPro" id="IPR036737">
    <property type="entry name" value="OmpA-like_sf"/>
</dbReference>
<dbReference type="Pfam" id="PF00691">
    <property type="entry name" value="OmpA"/>
    <property type="match status" value="1"/>
</dbReference>
<sequence length="222" mass="24846">MQRRYKTTAAMAGVILLSACASQDPVYRAFYEESGSIADNGNFGQSTRNNIAYMTGEKQYTYELASRFAAEVLTTVNFEFNSAVLDAGAQDTLREQARWIQQFPEVRFRVYGHTDAVGSDSYNKSLGLRRANAVVNYLIRLGVSRSRLEAMVSYGETQPLIVTEGRERRNRRTVTEVLGFVGSHPTVLDGKYAQIVYRDYIASGVSQTTLTGIEGRDFETEK</sequence>
<proteinExistence type="predicted"/>
<reference evidence="8" key="1">
    <citation type="submission" date="2016-09" db="EMBL/GenBank/DDBJ databases">
        <authorList>
            <person name="Wibberg D."/>
        </authorList>
    </citation>
    <scope>NUCLEOTIDE SEQUENCE [LARGE SCALE GENOMIC DNA]</scope>
</reference>
<organism evidence="7 8">
    <name type="scientific">Donghicola eburneus</name>
    <dbReference type="NCBI Taxonomy" id="393278"/>
    <lineage>
        <taxon>Bacteria</taxon>
        <taxon>Pseudomonadati</taxon>
        <taxon>Pseudomonadota</taxon>
        <taxon>Alphaproteobacteria</taxon>
        <taxon>Rhodobacterales</taxon>
        <taxon>Roseobacteraceae</taxon>
        <taxon>Donghicola</taxon>
    </lineage>
</organism>
<evidence type="ECO:0000313" key="7">
    <source>
        <dbReference type="EMBL" id="SCM67094.1"/>
    </source>
</evidence>
<dbReference type="RefSeq" id="WP_072705694.1">
    <property type="nucleotide sequence ID" value="NZ_FMJB01000043.1"/>
</dbReference>
<dbReference type="InterPro" id="IPR006664">
    <property type="entry name" value="OMP_bac"/>
</dbReference>
<keyword evidence="2 4" id="KW-0472">Membrane</keyword>
<dbReference type="Gene3D" id="3.30.1330.60">
    <property type="entry name" value="OmpA-like domain"/>
    <property type="match status" value="1"/>
</dbReference>
<dbReference type="SUPFAM" id="SSF103088">
    <property type="entry name" value="OmpA-like"/>
    <property type="match status" value="1"/>
</dbReference>
<feature type="signal peptide" evidence="5">
    <location>
        <begin position="1"/>
        <end position="21"/>
    </location>
</feature>
<name>A0A1M4MZB2_9RHOB</name>
<comment type="subcellular location">
    <subcellularLocation>
        <location evidence="1">Cell outer membrane</location>
    </subcellularLocation>
</comment>
<dbReference type="PROSITE" id="PS51257">
    <property type="entry name" value="PROKAR_LIPOPROTEIN"/>
    <property type="match status" value="1"/>
</dbReference>
<evidence type="ECO:0000256" key="4">
    <source>
        <dbReference type="PROSITE-ProRule" id="PRU00473"/>
    </source>
</evidence>
<dbReference type="InterPro" id="IPR050330">
    <property type="entry name" value="Bact_OuterMem_StrucFunc"/>
</dbReference>
<evidence type="ECO:0000256" key="5">
    <source>
        <dbReference type="SAM" id="SignalP"/>
    </source>
</evidence>
<dbReference type="EMBL" id="FMJB01000043">
    <property type="protein sequence ID" value="SCM67094.1"/>
    <property type="molecule type" value="Genomic_DNA"/>
</dbReference>
<keyword evidence="8" id="KW-1185">Reference proteome</keyword>
<evidence type="ECO:0000256" key="1">
    <source>
        <dbReference type="ARBA" id="ARBA00004442"/>
    </source>
</evidence>
<keyword evidence="7" id="KW-0449">Lipoprotein</keyword>
<feature type="domain" description="OmpA-like" evidence="6">
    <location>
        <begin position="65"/>
        <end position="181"/>
    </location>
</feature>
<dbReference type="PANTHER" id="PTHR30329">
    <property type="entry name" value="STATOR ELEMENT OF FLAGELLAR MOTOR COMPLEX"/>
    <property type="match status" value="1"/>
</dbReference>
<evidence type="ECO:0000313" key="8">
    <source>
        <dbReference type="Proteomes" id="UP000184085"/>
    </source>
</evidence>